<protein>
    <submittedName>
        <fullName evidence="1">Uncharacterized protein</fullName>
    </submittedName>
</protein>
<dbReference type="AlphaFoldDB" id="A0AAV9PID5"/>
<name>A0AAV9PID5_9PEZI</name>
<dbReference type="GeneID" id="89925045"/>
<dbReference type="RefSeq" id="XP_064660906.1">
    <property type="nucleotide sequence ID" value="XM_064800955.1"/>
</dbReference>
<comment type="caution">
    <text evidence="1">The sequence shown here is derived from an EMBL/GenBank/DDBJ whole genome shotgun (WGS) entry which is preliminary data.</text>
</comment>
<keyword evidence="2" id="KW-1185">Reference proteome</keyword>
<organism evidence="1 2">
    <name type="scientific">Saxophila tyrrhenica</name>
    <dbReference type="NCBI Taxonomy" id="1690608"/>
    <lineage>
        <taxon>Eukaryota</taxon>
        <taxon>Fungi</taxon>
        <taxon>Dikarya</taxon>
        <taxon>Ascomycota</taxon>
        <taxon>Pezizomycotina</taxon>
        <taxon>Dothideomycetes</taxon>
        <taxon>Dothideomycetidae</taxon>
        <taxon>Mycosphaerellales</taxon>
        <taxon>Extremaceae</taxon>
        <taxon>Saxophila</taxon>
    </lineage>
</organism>
<dbReference type="Proteomes" id="UP001337655">
    <property type="component" value="Unassembled WGS sequence"/>
</dbReference>
<accession>A0AAV9PID5</accession>
<proteinExistence type="predicted"/>
<evidence type="ECO:0000313" key="2">
    <source>
        <dbReference type="Proteomes" id="UP001337655"/>
    </source>
</evidence>
<gene>
    <name evidence="1" type="ORF">LTR77_003699</name>
</gene>
<dbReference type="EMBL" id="JAVRRT010000005">
    <property type="protein sequence ID" value="KAK5172062.1"/>
    <property type="molecule type" value="Genomic_DNA"/>
</dbReference>
<reference evidence="1 2" key="1">
    <citation type="submission" date="2023-08" db="EMBL/GenBank/DDBJ databases">
        <title>Black Yeasts Isolated from many extreme environments.</title>
        <authorList>
            <person name="Coleine C."/>
            <person name="Stajich J.E."/>
            <person name="Selbmann L."/>
        </authorList>
    </citation>
    <scope>NUCLEOTIDE SEQUENCE [LARGE SCALE GENOMIC DNA]</scope>
    <source>
        <strain evidence="1 2">CCFEE 5935</strain>
    </source>
</reference>
<dbReference type="Gene3D" id="3.50.50.60">
    <property type="entry name" value="FAD/NAD(P)-binding domain"/>
    <property type="match status" value="1"/>
</dbReference>
<dbReference type="InterPro" id="IPR036188">
    <property type="entry name" value="FAD/NAD-bd_sf"/>
</dbReference>
<evidence type="ECO:0000313" key="1">
    <source>
        <dbReference type="EMBL" id="KAK5172062.1"/>
    </source>
</evidence>
<sequence>MEMDKIASGEVWKVRGSDQGVLKNGILRRFKSESMPELEELVEAAGEWTLYPVHILPAKGKWQVQVEAKMPPQGESTGIYIEDALLFSRALVQHTSGDFSDIFAAYQKLRRPQIDAAYTQAVQRWETVKDSDALAFWFMKSLTPWFLWWTAKARENEFAADYSDYQFVL</sequence>